<reference evidence="2 3" key="1">
    <citation type="journal article" date="2014" name="Agronomy (Basel)">
        <title>A Draft Genome Sequence for Ensete ventricosum, the Drought-Tolerant Tree Against Hunger.</title>
        <authorList>
            <person name="Harrison J."/>
            <person name="Moore K.A."/>
            <person name="Paszkiewicz K."/>
            <person name="Jones T."/>
            <person name="Grant M."/>
            <person name="Ambacheew D."/>
            <person name="Muzemil S."/>
            <person name="Studholme D.J."/>
        </authorList>
    </citation>
    <scope>NUCLEOTIDE SEQUENCE [LARGE SCALE GENOMIC DNA]</scope>
</reference>
<feature type="region of interest" description="Disordered" evidence="1">
    <location>
        <begin position="42"/>
        <end position="75"/>
    </location>
</feature>
<name>A0A426Y523_ENSVE</name>
<protein>
    <submittedName>
        <fullName evidence="2">Uncharacterized protein</fullName>
    </submittedName>
</protein>
<accession>A0A426Y523</accession>
<evidence type="ECO:0000313" key="2">
    <source>
        <dbReference type="EMBL" id="RRT46621.1"/>
    </source>
</evidence>
<organism evidence="2 3">
    <name type="scientific">Ensete ventricosum</name>
    <name type="common">Abyssinian banana</name>
    <name type="synonym">Musa ensete</name>
    <dbReference type="NCBI Taxonomy" id="4639"/>
    <lineage>
        <taxon>Eukaryota</taxon>
        <taxon>Viridiplantae</taxon>
        <taxon>Streptophyta</taxon>
        <taxon>Embryophyta</taxon>
        <taxon>Tracheophyta</taxon>
        <taxon>Spermatophyta</taxon>
        <taxon>Magnoliopsida</taxon>
        <taxon>Liliopsida</taxon>
        <taxon>Zingiberales</taxon>
        <taxon>Musaceae</taxon>
        <taxon>Ensete</taxon>
    </lineage>
</organism>
<sequence>MLLCTATLRQRGVAIAGTGEEAMARKGCSCCKLARWQQQNIREAGGDEGSSRLRGLKAVDKGRKVGQVGSDGGVK</sequence>
<evidence type="ECO:0000313" key="3">
    <source>
        <dbReference type="Proteomes" id="UP000287651"/>
    </source>
</evidence>
<dbReference type="Proteomes" id="UP000287651">
    <property type="component" value="Unassembled WGS sequence"/>
</dbReference>
<evidence type="ECO:0000256" key="1">
    <source>
        <dbReference type="SAM" id="MobiDB-lite"/>
    </source>
</evidence>
<dbReference type="AlphaFoldDB" id="A0A426Y523"/>
<gene>
    <name evidence="2" type="ORF">B296_00001087</name>
</gene>
<comment type="caution">
    <text evidence="2">The sequence shown here is derived from an EMBL/GenBank/DDBJ whole genome shotgun (WGS) entry which is preliminary data.</text>
</comment>
<proteinExistence type="predicted"/>
<dbReference type="EMBL" id="AMZH03015068">
    <property type="protein sequence ID" value="RRT46621.1"/>
    <property type="molecule type" value="Genomic_DNA"/>
</dbReference>